<dbReference type="STRING" id="1045775.SAMN05216378_5438"/>
<evidence type="ECO:0000313" key="5">
    <source>
        <dbReference type="Proteomes" id="UP000198855"/>
    </source>
</evidence>
<dbReference type="PANTHER" id="PTHR30204:SF58">
    <property type="entry name" value="HTH-TYPE TRANSCRIPTIONAL REGULATOR YFMP"/>
    <property type="match status" value="1"/>
</dbReference>
<dbReference type="EMBL" id="FOMT01000006">
    <property type="protein sequence ID" value="SFF20298.1"/>
    <property type="molecule type" value="Genomic_DNA"/>
</dbReference>
<evidence type="ECO:0000256" key="2">
    <source>
        <dbReference type="SAM" id="Coils"/>
    </source>
</evidence>
<dbReference type="PROSITE" id="PS50937">
    <property type="entry name" value="HTH_MERR_2"/>
    <property type="match status" value="1"/>
</dbReference>
<evidence type="ECO:0000259" key="3">
    <source>
        <dbReference type="PROSITE" id="PS50937"/>
    </source>
</evidence>
<accession>A0A1I2GST4</accession>
<dbReference type="InterPro" id="IPR000551">
    <property type="entry name" value="MerR-type_HTH_dom"/>
</dbReference>
<name>A0A1I2GST4_9BACL</name>
<dbReference type="Gene3D" id="1.10.1660.10">
    <property type="match status" value="1"/>
</dbReference>
<dbReference type="SUPFAM" id="SSF46955">
    <property type="entry name" value="Putative DNA-binding domain"/>
    <property type="match status" value="1"/>
</dbReference>
<feature type="domain" description="HTH merR-type" evidence="3">
    <location>
        <begin position="31"/>
        <end position="101"/>
    </location>
</feature>
<gene>
    <name evidence="4" type="ORF">SAMN05216378_5438</name>
</gene>
<protein>
    <submittedName>
        <fullName evidence="4">DNA-binding transcriptional regulator, MerR family</fullName>
    </submittedName>
</protein>
<dbReference type="GO" id="GO:0003677">
    <property type="term" value="F:DNA binding"/>
    <property type="evidence" value="ECO:0007669"/>
    <property type="project" value="UniProtKB-KW"/>
</dbReference>
<dbReference type="GO" id="GO:0003700">
    <property type="term" value="F:DNA-binding transcription factor activity"/>
    <property type="evidence" value="ECO:0007669"/>
    <property type="project" value="InterPro"/>
</dbReference>
<evidence type="ECO:0000256" key="1">
    <source>
        <dbReference type="ARBA" id="ARBA00023125"/>
    </source>
</evidence>
<keyword evidence="2" id="KW-0175">Coiled coil</keyword>
<organism evidence="4 5">
    <name type="scientific">Paenibacillus catalpae</name>
    <dbReference type="NCBI Taxonomy" id="1045775"/>
    <lineage>
        <taxon>Bacteria</taxon>
        <taxon>Bacillati</taxon>
        <taxon>Bacillota</taxon>
        <taxon>Bacilli</taxon>
        <taxon>Bacillales</taxon>
        <taxon>Paenibacillaceae</taxon>
        <taxon>Paenibacillus</taxon>
    </lineage>
</organism>
<reference evidence="5" key="1">
    <citation type="submission" date="2016-10" db="EMBL/GenBank/DDBJ databases">
        <authorList>
            <person name="Varghese N."/>
            <person name="Submissions S."/>
        </authorList>
    </citation>
    <scope>NUCLEOTIDE SEQUENCE [LARGE SCALE GENOMIC DNA]</scope>
    <source>
        <strain evidence="5">CGMCC 1.10784</strain>
    </source>
</reference>
<keyword evidence="1 4" id="KW-0238">DNA-binding</keyword>
<dbReference type="InterPro" id="IPR047057">
    <property type="entry name" value="MerR_fam"/>
</dbReference>
<dbReference type="AlphaFoldDB" id="A0A1I2GST4"/>
<dbReference type="InterPro" id="IPR009061">
    <property type="entry name" value="DNA-bd_dom_put_sf"/>
</dbReference>
<keyword evidence="5" id="KW-1185">Reference proteome</keyword>
<evidence type="ECO:0000313" key="4">
    <source>
        <dbReference type="EMBL" id="SFF20298.1"/>
    </source>
</evidence>
<dbReference type="PANTHER" id="PTHR30204">
    <property type="entry name" value="REDOX-CYCLING DRUG-SENSING TRANSCRIPTIONAL ACTIVATOR SOXR"/>
    <property type="match status" value="1"/>
</dbReference>
<feature type="coiled-coil region" evidence="2">
    <location>
        <begin position="118"/>
        <end position="166"/>
    </location>
</feature>
<sequence>MVHFPKLTLTLTLTWSIVDIRKQEKEAMNIFYKIEDVAKMVGLTKRTLRYYEEIGLLTPPERSEGGFRLYTDSHVERLKKLINARDVLGFSLQELQQYVSMSEEFINQRDEIKQTEDLEQRLRKIDELEQTVDKQLELIDQKLEKMKSMRSEIHLLKDKIIEAKKKYKQE</sequence>
<dbReference type="Proteomes" id="UP000198855">
    <property type="component" value="Unassembled WGS sequence"/>
</dbReference>
<proteinExistence type="predicted"/>
<dbReference type="Pfam" id="PF13411">
    <property type="entry name" value="MerR_1"/>
    <property type="match status" value="1"/>
</dbReference>
<dbReference type="SMART" id="SM00422">
    <property type="entry name" value="HTH_MERR"/>
    <property type="match status" value="1"/>
</dbReference>